<keyword evidence="1" id="KW-0863">Zinc-finger</keyword>
<evidence type="ECO:0000256" key="1">
    <source>
        <dbReference type="PROSITE-ProRule" id="PRU00325"/>
    </source>
</evidence>
<evidence type="ECO:0000313" key="4">
    <source>
        <dbReference type="EMBL" id="KAE9115270.1"/>
    </source>
</evidence>
<dbReference type="Proteomes" id="UP000488956">
    <property type="component" value="Unassembled WGS sequence"/>
</dbReference>
<feature type="compositionally biased region" description="Acidic residues" evidence="2">
    <location>
        <begin position="857"/>
        <end position="872"/>
    </location>
</feature>
<dbReference type="InterPro" id="IPR007527">
    <property type="entry name" value="Znf_SWIM"/>
</dbReference>
<dbReference type="InterPro" id="IPR052579">
    <property type="entry name" value="Zinc_finger_SWIM"/>
</dbReference>
<keyword evidence="1" id="KW-0862">Zinc</keyword>
<evidence type="ECO:0000256" key="2">
    <source>
        <dbReference type="SAM" id="MobiDB-lite"/>
    </source>
</evidence>
<evidence type="ECO:0000259" key="3">
    <source>
        <dbReference type="PROSITE" id="PS50966"/>
    </source>
</evidence>
<dbReference type="InterPro" id="IPR048324">
    <property type="entry name" value="ZSWIM1-3_RNaseH-like"/>
</dbReference>
<comment type="caution">
    <text evidence="4">The sequence shown here is derived from an EMBL/GenBank/DDBJ whole genome shotgun (WGS) entry which is preliminary data.</text>
</comment>
<dbReference type="GO" id="GO:0008270">
    <property type="term" value="F:zinc ion binding"/>
    <property type="evidence" value="ECO:0007669"/>
    <property type="project" value="UniProtKB-KW"/>
</dbReference>
<feature type="compositionally biased region" description="Basic and acidic residues" evidence="2">
    <location>
        <begin position="813"/>
        <end position="839"/>
    </location>
</feature>
<dbReference type="EMBL" id="QXFX01000449">
    <property type="protein sequence ID" value="KAE9115270.1"/>
    <property type="molecule type" value="Genomic_DNA"/>
</dbReference>
<proteinExistence type="predicted"/>
<reference evidence="4 5" key="1">
    <citation type="submission" date="2018-09" db="EMBL/GenBank/DDBJ databases">
        <title>Genomic investigation of the strawberry pathogen Phytophthora fragariae indicates pathogenicity is determined by transcriptional variation in three key races.</title>
        <authorList>
            <person name="Adams T.M."/>
            <person name="Armitage A.D."/>
            <person name="Sobczyk M.K."/>
            <person name="Bates H.J."/>
            <person name="Dunwell J.M."/>
            <person name="Nellist C.F."/>
            <person name="Harrison R.J."/>
        </authorList>
    </citation>
    <scope>NUCLEOTIDE SEQUENCE [LARGE SCALE GENOMIC DNA]</scope>
    <source>
        <strain evidence="4 5">ONT-3</strain>
    </source>
</reference>
<name>A0A6G0LCN5_9STRA</name>
<dbReference type="AlphaFoldDB" id="A0A6G0LCN5"/>
<gene>
    <name evidence="4" type="ORF">PF010_g9391</name>
</gene>
<dbReference type="Pfam" id="PF21056">
    <property type="entry name" value="ZSWIM1-3_RNaseH-like"/>
    <property type="match status" value="1"/>
</dbReference>
<dbReference type="PANTHER" id="PTHR31569:SF4">
    <property type="entry name" value="SWIM-TYPE DOMAIN-CONTAINING PROTEIN"/>
    <property type="match status" value="1"/>
</dbReference>
<feature type="compositionally biased region" description="Basic and acidic residues" evidence="2">
    <location>
        <begin position="172"/>
        <end position="186"/>
    </location>
</feature>
<sequence>MAETAGQLWEAPTMERHEFISWDEFFAYMEDYQQRTHQSFSRRSATSVKTRNQVLASMAKSGRPIPSPLLPESFLDYTRMLQCSHKLRGDAVQAHARWNGEQPSECQARVNATLQVGDYGKFYIRVTKVSLLHNHPVGGDAKPVYAATVHTPTSAATGGQEDPSLVAKRRRVDAQRKPEERQEDASSHAARQATKDAQRVPTMADVRMFLERVEITRPSQAGAGQSVEERLAAYVNEFAAQSGNAAKIFVDSDKVLSSVTLQTKHMRKVFEAFPEVLRVDSMPPTKGSSDSSYRVFSLMAHDTLGQWQYVQHAIVENDRSETLRVALDQFKAHNARHPRVRALIVPSEDSAQLKELRASFPPARVLYSQFHVLRALHKVIAEDGNDLSSWHRDRLTGIAQLLVYAPTSLVYAANIAVMVDVLGSKQHTFFRYFIEKWDVCRDRWSTFAREGVTTFSMSENDGPYAPTWNAIFAAVNDEMALDETVAAIRYYQTVVERAFVRDLSFHVNNPSIQHRIVSSNNGDDYDAEMRLLSATVSPAASSLIFPQYRYATSRGAYQFCEPSRGSFFISTVSPNDAFCDEPSKEFCVEVDRGWQCSCAFMVNHHLPCRHVFYIRRIVRCSTVIPLEHIEYRWVLAKAKDYFNSSQISGFDSGLEAECSHTTVPPPGAWQKFVTAQEVGKRIGYRMMDMGPEEFDRALRFYKLVETTLSVRPFDLNAGTVARLNSQNGGVGRPAVHKPNWVEPDPTRTLAPRSGPPAVAGTVYVSSNDRMAAAVAARNMQQAQHAQHAQRFRRASAMKATREVIDLQDESEEEEKRGSLQENEPERRPEPAQPETRTDNNAEPSQEDPTADQLSDNQETEELANNQDEEGPEQDPSSADEAAHTSPRARERWEVIDELEKDDDEEDDNDRLL</sequence>
<accession>A0A6G0LCN5</accession>
<dbReference type="PANTHER" id="PTHR31569">
    <property type="entry name" value="SWIM-TYPE DOMAIN-CONTAINING PROTEIN"/>
    <property type="match status" value="1"/>
</dbReference>
<feature type="region of interest" description="Disordered" evidence="2">
    <location>
        <begin position="804"/>
        <end position="912"/>
    </location>
</feature>
<feature type="region of interest" description="Disordered" evidence="2">
    <location>
        <begin position="153"/>
        <end position="198"/>
    </location>
</feature>
<keyword evidence="1" id="KW-0479">Metal-binding</keyword>
<feature type="compositionally biased region" description="Acidic residues" evidence="2">
    <location>
        <begin position="895"/>
        <end position="912"/>
    </location>
</feature>
<evidence type="ECO:0000313" key="5">
    <source>
        <dbReference type="Proteomes" id="UP000488956"/>
    </source>
</evidence>
<organism evidence="4 5">
    <name type="scientific">Phytophthora fragariae</name>
    <dbReference type="NCBI Taxonomy" id="53985"/>
    <lineage>
        <taxon>Eukaryota</taxon>
        <taxon>Sar</taxon>
        <taxon>Stramenopiles</taxon>
        <taxon>Oomycota</taxon>
        <taxon>Peronosporomycetes</taxon>
        <taxon>Peronosporales</taxon>
        <taxon>Peronosporaceae</taxon>
        <taxon>Phytophthora</taxon>
    </lineage>
</organism>
<feature type="domain" description="SWIM-type" evidence="3">
    <location>
        <begin position="586"/>
        <end position="619"/>
    </location>
</feature>
<protein>
    <recommendedName>
        <fullName evidence="3">SWIM-type domain-containing protein</fullName>
    </recommendedName>
</protein>
<dbReference type="PROSITE" id="PS50966">
    <property type="entry name" value="ZF_SWIM"/>
    <property type="match status" value="1"/>
</dbReference>